<sequence length="139" mass="16318">MHSLSRHNGNHKCLLNVRDVFSKYVYSSPLRSKTGSAITSAFESILTKNHHRPIWVCTDKGKEFVNSTFQNLFKRDGFQFQVCKNPDVKCAVIERLNRTLKRIMYKYFTCKNTYRYIDVLNKFVRAYNNKIHTTTGMVP</sequence>
<feature type="domain" description="Integrase catalytic" evidence="1">
    <location>
        <begin position="1"/>
        <end position="139"/>
    </location>
</feature>
<dbReference type="Proteomes" id="UP000502823">
    <property type="component" value="Unassembled WGS sequence"/>
</dbReference>
<accession>A0A6L2Q6B3</accession>
<dbReference type="AlphaFoldDB" id="A0A6L2Q6B3"/>
<dbReference type="PANTHER" id="PTHR46585:SF1">
    <property type="entry name" value="CHROMO DOMAIN-CONTAINING PROTEIN"/>
    <property type="match status" value="1"/>
</dbReference>
<name>A0A6L2Q6B3_COPFO</name>
<dbReference type="InterPro" id="IPR001584">
    <property type="entry name" value="Integrase_cat-core"/>
</dbReference>
<dbReference type="GO" id="GO:0015074">
    <property type="term" value="P:DNA integration"/>
    <property type="evidence" value="ECO:0007669"/>
    <property type="project" value="InterPro"/>
</dbReference>
<dbReference type="EMBL" id="BLKM01002183">
    <property type="protein sequence ID" value="GFG40471.1"/>
    <property type="molecule type" value="Genomic_DNA"/>
</dbReference>
<dbReference type="PROSITE" id="PS50994">
    <property type="entry name" value="INTEGRASE"/>
    <property type="match status" value="1"/>
</dbReference>
<keyword evidence="3" id="KW-1185">Reference proteome</keyword>
<evidence type="ECO:0000313" key="2">
    <source>
        <dbReference type="EMBL" id="GFG40471.1"/>
    </source>
</evidence>
<comment type="caution">
    <text evidence="2">The sequence shown here is derived from an EMBL/GenBank/DDBJ whole genome shotgun (WGS) entry which is preliminary data.</text>
</comment>
<dbReference type="InParanoid" id="A0A6L2Q6B3"/>
<evidence type="ECO:0000313" key="3">
    <source>
        <dbReference type="Proteomes" id="UP000502823"/>
    </source>
</evidence>
<dbReference type="InterPro" id="IPR036397">
    <property type="entry name" value="RNaseH_sf"/>
</dbReference>
<dbReference type="InterPro" id="IPR012337">
    <property type="entry name" value="RNaseH-like_sf"/>
</dbReference>
<dbReference type="SUPFAM" id="SSF53098">
    <property type="entry name" value="Ribonuclease H-like"/>
    <property type="match status" value="1"/>
</dbReference>
<proteinExistence type="predicted"/>
<dbReference type="GO" id="GO:0003676">
    <property type="term" value="F:nucleic acid binding"/>
    <property type="evidence" value="ECO:0007669"/>
    <property type="project" value="InterPro"/>
</dbReference>
<dbReference type="PANTHER" id="PTHR46585">
    <property type="entry name" value="INTEGRASE CORE DOMAIN CONTAINING PROTEIN"/>
    <property type="match status" value="1"/>
</dbReference>
<evidence type="ECO:0000259" key="1">
    <source>
        <dbReference type="PROSITE" id="PS50994"/>
    </source>
</evidence>
<dbReference type="Gene3D" id="3.30.420.10">
    <property type="entry name" value="Ribonuclease H-like superfamily/Ribonuclease H"/>
    <property type="match status" value="1"/>
</dbReference>
<gene>
    <name evidence="2" type="ORF">Cfor_06483</name>
</gene>
<protein>
    <recommendedName>
        <fullName evidence="1">Integrase catalytic domain-containing protein</fullName>
    </recommendedName>
</protein>
<reference evidence="3" key="1">
    <citation type="submission" date="2020-01" db="EMBL/GenBank/DDBJ databases">
        <title>Draft genome sequence of the Termite Coptotermes fromosanus.</title>
        <authorList>
            <person name="Itakura S."/>
            <person name="Yosikawa Y."/>
            <person name="Umezawa K."/>
        </authorList>
    </citation>
    <scope>NUCLEOTIDE SEQUENCE [LARGE SCALE GENOMIC DNA]</scope>
</reference>
<dbReference type="OrthoDB" id="6408700at2759"/>
<organism evidence="2 3">
    <name type="scientific">Coptotermes formosanus</name>
    <name type="common">Formosan subterranean termite</name>
    <dbReference type="NCBI Taxonomy" id="36987"/>
    <lineage>
        <taxon>Eukaryota</taxon>
        <taxon>Metazoa</taxon>
        <taxon>Ecdysozoa</taxon>
        <taxon>Arthropoda</taxon>
        <taxon>Hexapoda</taxon>
        <taxon>Insecta</taxon>
        <taxon>Pterygota</taxon>
        <taxon>Neoptera</taxon>
        <taxon>Polyneoptera</taxon>
        <taxon>Dictyoptera</taxon>
        <taxon>Blattodea</taxon>
        <taxon>Blattoidea</taxon>
        <taxon>Termitoidae</taxon>
        <taxon>Rhinotermitidae</taxon>
        <taxon>Coptotermes</taxon>
    </lineage>
</organism>